<dbReference type="CDD" id="cd01392">
    <property type="entry name" value="HTH_LacI"/>
    <property type="match status" value="1"/>
</dbReference>
<reference evidence="6" key="2">
    <citation type="submission" date="2016-04" db="EMBL/GenBank/DDBJ databases">
        <title>Planomonospora sphaerica JCM9374 whole genome shotgun sequence.</title>
        <authorList>
            <person name="Suzuki T."/>
            <person name="Dohra H."/>
            <person name="Kodani S."/>
        </authorList>
    </citation>
    <scope>NUCLEOTIDE SEQUENCE [LARGE SCALE GENOMIC DNA]</scope>
    <source>
        <strain evidence="6">JCM 9374</strain>
    </source>
</reference>
<accession>A0A171C7J5</accession>
<dbReference type="STRING" id="161355.PS9374_01886"/>
<dbReference type="InterPro" id="IPR000843">
    <property type="entry name" value="HTH_LacI"/>
</dbReference>
<evidence type="ECO:0000313" key="6">
    <source>
        <dbReference type="Proteomes" id="UP000077701"/>
    </source>
</evidence>
<evidence type="ECO:0000259" key="4">
    <source>
        <dbReference type="PROSITE" id="PS50932"/>
    </source>
</evidence>
<gene>
    <name evidence="5" type="ORF">PS9374_01886</name>
</gene>
<name>A0A171C7J5_9ACTN</name>
<dbReference type="SUPFAM" id="SSF53822">
    <property type="entry name" value="Periplasmic binding protein-like I"/>
    <property type="match status" value="1"/>
</dbReference>
<dbReference type="PROSITE" id="PS50932">
    <property type="entry name" value="HTH_LACI_2"/>
    <property type="match status" value="1"/>
</dbReference>
<sequence>MAPRVTLQTIADHLGVSRMTVSNAFSKPDQLSAVLRERILAAARELGYVGPDPAARALAKGTTGAVGVLLTSSLRFAFTDLVATGFLGAIAEELGPTGLAITLLTSSDCGDVIPARDVAMDGALVYSCDPTSAAVEYLFRRRLPLVYVDQDPVDGISSVNVDDRSGARAAARHLVDLGHREIGLLMSGLHGPHGIVTPEDVAIDGHASKQRLLGWLDALDAAGVRPLIARQTGITLEQAKAGARLLLDRPDRPTAILCFSDAVAYGVLQVAADLGIRVPEELSVAGFDDNPLAVQVRPALTTVRQDVEAKGRAAAAALTAAIAAARTGEPATPQRVLLPTELVVRDSTAPPPA</sequence>
<dbReference type="Pfam" id="PF13377">
    <property type="entry name" value="Peripla_BP_3"/>
    <property type="match status" value="1"/>
</dbReference>
<dbReference type="SUPFAM" id="SSF47413">
    <property type="entry name" value="lambda repressor-like DNA-binding domains"/>
    <property type="match status" value="1"/>
</dbReference>
<proteinExistence type="predicted"/>
<dbReference type="EMBL" id="BDCX01000004">
    <property type="protein sequence ID" value="GAT66239.1"/>
    <property type="molecule type" value="Genomic_DNA"/>
</dbReference>
<evidence type="ECO:0000256" key="1">
    <source>
        <dbReference type="ARBA" id="ARBA00023015"/>
    </source>
</evidence>
<protein>
    <submittedName>
        <fullName evidence="5">LacI family transcriptional regulator</fullName>
    </submittedName>
</protein>
<keyword evidence="3" id="KW-0804">Transcription</keyword>
<dbReference type="InterPro" id="IPR010982">
    <property type="entry name" value="Lambda_DNA-bd_dom_sf"/>
</dbReference>
<dbReference type="PANTHER" id="PTHR30146:SF138">
    <property type="entry name" value="TRANSCRIPTIONAL REGULATORY PROTEIN"/>
    <property type="match status" value="1"/>
</dbReference>
<dbReference type="CDD" id="cd06279">
    <property type="entry name" value="PBP1_LacI-like"/>
    <property type="match status" value="1"/>
</dbReference>
<feature type="domain" description="HTH lacI-type" evidence="4">
    <location>
        <begin position="5"/>
        <end position="60"/>
    </location>
</feature>
<evidence type="ECO:0000313" key="5">
    <source>
        <dbReference type="EMBL" id="GAT66239.1"/>
    </source>
</evidence>
<keyword evidence="2" id="KW-0238">DNA-binding</keyword>
<dbReference type="PANTHER" id="PTHR30146">
    <property type="entry name" value="LACI-RELATED TRANSCRIPTIONAL REPRESSOR"/>
    <property type="match status" value="1"/>
</dbReference>
<dbReference type="Proteomes" id="UP000077701">
    <property type="component" value="Unassembled WGS sequence"/>
</dbReference>
<dbReference type="Pfam" id="PF00356">
    <property type="entry name" value="LacI"/>
    <property type="match status" value="1"/>
</dbReference>
<dbReference type="InterPro" id="IPR028082">
    <property type="entry name" value="Peripla_BP_I"/>
</dbReference>
<dbReference type="SMART" id="SM00354">
    <property type="entry name" value="HTH_LACI"/>
    <property type="match status" value="1"/>
</dbReference>
<evidence type="ECO:0000256" key="2">
    <source>
        <dbReference type="ARBA" id="ARBA00023125"/>
    </source>
</evidence>
<dbReference type="GO" id="GO:0003700">
    <property type="term" value="F:DNA-binding transcription factor activity"/>
    <property type="evidence" value="ECO:0007669"/>
    <property type="project" value="TreeGrafter"/>
</dbReference>
<keyword evidence="6" id="KW-1185">Reference proteome</keyword>
<organism evidence="5 6">
    <name type="scientific">Planomonospora sphaerica</name>
    <dbReference type="NCBI Taxonomy" id="161355"/>
    <lineage>
        <taxon>Bacteria</taxon>
        <taxon>Bacillati</taxon>
        <taxon>Actinomycetota</taxon>
        <taxon>Actinomycetes</taxon>
        <taxon>Streptosporangiales</taxon>
        <taxon>Streptosporangiaceae</taxon>
        <taxon>Planomonospora</taxon>
    </lineage>
</organism>
<dbReference type="OrthoDB" id="59108at2"/>
<dbReference type="GO" id="GO:0000976">
    <property type="term" value="F:transcription cis-regulatory region binding"/>
    <property type="evidence" value="ECO:0007669"/>
    <property type="project" value="TreeGrafter"/>
</dbReference>
<dbReference type="InterPro" id="IPR046335">
    <property type="entry name" value="LacI/GalR-like_sensor"/>
</dbReference>
<comment type="caution">
    <text evidence="5">The sequence shown here is derived from an EMBL/GenBank/DDBJ whole genome shotgun (WGS) entry which is preliminary data.</text>
</comment>
<reference evidence="5 6" key="1">
    <citation type="journal article" date="2016" name="Genome Announc.">
        <title>Draft Genome Sequence of Planomonospora sphaerica JCM9374, a Rare Actinomycete.</title>
        <authorList>
            <person name="Dohra H."/>
            <person name="Suzuki T."/>
            <person name="Inoue Y."/>
            <person name="Kodani S."/>
        </authorList>
    </citation>
    <scope>NUCLEOTIDE SEQUENCE [LARGE SCALE GENOMIC DNA]</scope>
    <source>
        <strain evidence="5 6">JCM 9374</strain>
    </source>
</reference>
<dbReference type="Gene3D" id="1.10.260.40">
    <property type="entry name" value="lambda repressor-like DNA-binding domains"/>
    <property type="match status" value="1"/>
</dbReference>
<evidence type="ECO:0000256" key="3">
    <source>
        <dbReference type="ARBA" id="ARBA00023163"/>
    </source>
</evidence>
<dbReference type="Gene3D" id="3.40.50.2300">
    <property type="match status" value="2"/>
</dbReference>
<dbReference type="AlphaFoldDB" id="A0A171C7J5"/>
<keyword evidence="1" id="KW-0805">Transcription regulation</keyword>